<protein>
    <submittedName>
        <fullName evidence="1">Uncharacterized protein</fullName>
    </submittedName>
</protein>
<organism evidence="1 2">
    <name type="scientific">Cyclobacterium jeungdonense</name>
    <dbReference type="NCBI Taxonomy" id="708087"/>
    <lineage>
        <taxon>Bacteria</taxon>
        <taxon>Pseudomonadati</taxon>
        <taxon>Bacteroidota</taxon>
        <taxon>Cytophagia</taxon>
        <taxon>Cytophagales</taxon>
        <taxon>Cyclobacteriaceae</taxon>
        <taxon>Cyclobacterium</taxon>
    </lineage>
</organism>
<evidence type="ECO:0000313" key="1">
    <source>
        <dbReference type="EMBL" id="MDN3690582.1"/>
    </source>
</evidence>
<evidence type="ECO:0000313" key="2">
    <source>
        <dbReference type="Proteomes" id="UP001236663"/>
    </source>
</evidence>
<comment type="caution">
    <text evidence="1">The sequence shown here is derived from an EMBL/GenBank/DDBJ whole genome shotgun (WGS) entry which is preliminary data.</text>
</comment>
<reference evidence="2" key="1">
    <citation type="journal article" date="2019" name="Int. J. Syst. Evol. Microbiol.">
        <title>The Global Catalogue of Microorganisms (GCM) 10K type strain sequencing project: providing services to taxonomists for standard genome sequencing and annotation.</title>
        <authorList>
            <consortium name="The Broad Institute Genomics Platform"/>
            <consortium name="The Broad Institute Genome Sequencing Center for Infectious Disease"/>
            <person name="Wu L."/>
            <person name="Ma J."/>
        </authorList>
    </citation>
    <scope>NUCLEOTIDE SEQUENCE [LARGE SCALE GENOMIC DNA]</scope>
    <source>
        <strain evidence="2">CECT 7706</strain>
    </source>
</reference>
<accession>A0ABT8CEV8</accession>
<dbReference type="RefSeq" id="WP_163382942.1">
    <property type="nucleotide sequence ID" value="NZ_JAUFQS010000047.1"/>
</dbReference>
<proteinExistence type="predicted"/>
<sequence length="272" mass="32205">MRALQQAEDNFDYFKNWYESVDELGLWGIIFCDSISEEFKLKYQTDKILFVRCELGPHSLNDERFFIFNEFVQSLKSEAYVVSTDINDVIINKNPLKLFESNPEKLLIGRGIRKTWKDGIWVLYALRSFSRKFNKKLPVSFFNYPVFTPGTIGGNKELMQKIYQQMTSLFSELGDDGNYDMQVFNYLMKEYYYPQRSIWDGIIPFWLANWYYYVVYRISRKLEKGYKAHKYDVVSSEESICTNNLIYAGFPFVSVVGKYEKKGVSEAYLIHK</sequence>
<keyword evidence="2" id="KW-1185">Reference proteome</keyword>
<name>A0ABT8CEV8_9BACT</name>
<dbReference type="Proteomes" id="UP001236663">
    <property type="component" value="Unassembled WGS sequence"/>
</dbReference>
<gene>
    <name evidence="1" type="ORF">QWZ15_22370</name>
</gene>
<dbReference type="EMBL" id="JAUFQS010000047">
    <property type="protein sequence ID" value="MDN3690582.1"/>
    <property type="molecule type" value="Genomic_DNA"/>
</dbReference>